<dbReference type="Proteomes" id="UP000321947">
    <property type="component" value="Unassembled WGS sequence"/>
</dbReference>
<comment type="caution">
    <text evidence="6">The sequence shown here is derived from an EMBL/GenBank/DDBJ whole genome shotgun (WGS) entry which is preliminary data.</text>
</comment>
<keyword evidence="4" id="KW-0812">Transmembrane</keyword>
<evidence type="ECO:0000313" key="7">
    <source>
        <dbReference type="Proteomes" id="UP000321947"/>
    </source>
</evidence>
<keyword evidence="2" id="KW-0806">Transcription termination</keyword>
<dbReference type="SMART" id="SM00733">
    <property type="entry name" value="Mterf"/>
    <property type="match status" value="8"/>
</dbReference>
<keyword evidence="3" id="KW-0809">Transit peptide</keyword>
<evidence type="ECO:0000313" key="6">
    <source>
        <dbReference type="EMBL" id="TYJ97284.1"/>
    </source>
</evidence>
<protein>
    <submittedName>
        <fullName evidence="6">Transcription termination factor MTERF2</fullName>
    </submittedName>
</protein>
<evidence type="ECO:0000256" key="2">
    <source>
        <dbReference type="ARBA" id="ARBA00022472"/>
    </source>
</evidence>
<keyword evidence="4" id="KW-1133">Transmembrane helix</keyword>
<dbReference type="PANTHER" id="PTHR13068">
    <property type="entry name" value="CGI-12 PROTEIN-RELATED"/>
    <property type="match status" value="1"/>
</dbReference>
<keyword evidence="2" id="KW-0804">Transcription</keyword>
<dbReference type="Pfam" id="PF02536">
    <property type="entry name" value="mTERF"/>
    <property type="match status" value="2"/>
</dbReference>
<keyword evidence="2" id="KW-0805">Transcription regulation</keyword>
<evidence type="ECO:0000256" key="1">
    <source>
        <dbReference type="ARBA" id="ARBA00007692"/>
    </source>
</evidence>
<keyword evidence="5" id="KW-0732">Signal</keyword>
<evidence type="ECO:0000256" key="5">
    <source>
        <dbReference type="SAM" id="SignalP"/>
    </source>
</evidence>
<proteinExistence type="inferred from homology"/>
<dbReference type="GO" id="GO:0003676">
    <property type="term" value="F:nucleic acid binding"/>
    <property type="evidence" value="ECO:0007669"/>
    <property type="project" value="InterPro"/>
</dbReference>
<comment type="similarity">
    <text evidence="1">Belongs to the mTERF family.</text>
</comment>
<reference evidence="6 7" key="1">
    <citation type="submission" date="2019-08" db="EMBL/GenBank/DDBJ databases">
        <title>Draft genome sequences of two oriental melons (Cucumis melo L. var makuwa).</title>
        <authorList>
            <person name="Kwon S.-Y."/>
        </authorList>
    </citation>
    <scope>NUCLEOTIDE SEQUENCE [LARGE SCALE GENOMIC DNA]</scope>
    <source>
        <strain evidence="7">cv. Chang Bougi</strain>
        <tissue evidence="6">Leaf</tissue>
    </source>
</reference>
<dbReference type="InterPro" id="IPR003690">
    <property type="entry name" value="MTERF"/>
</dbReference>
<feature type="chain" id="PRO_5022806826" evidence="5">
    <location>
        <begin position="19"/>
        <end position="648"/>
    </location>
</feature>
<dbReference type="AlphaFoldDB" id="A0A5D3BE49"/>
<sequence length="648" mass="73398">MATMASFFLFFPIPTINACTKSSPLIPLHRFILPQSLNFCPFPSRFHSLLTSSHFLPLASISHDALPFSDDTPEEDPLQSLAEAQLAVSEYLQRFGVSEDESVSIASNSPRFLKMLVDAVRELDETSMWVSWSKERGELDGFGFKEKVALMAMEKGDCGQVAFLESVGMNLSSAMNVARYLSGEMLPSLIYKVKYMKELFFSGSGDGKLIGKNARRMMTNLSIPPDDDVQQTLSFFEKIEARRGGLDMLSSSEESFRLLLESFPRMLLLSVESHVKPMVEFLEKISIPKERMRSIFLLFPPVIFFDTEVLKSRIMAFEEVGVEVTVVGKLLIKYPWIMSNCIDGNLKQIISFFELEKASIENLPFNGFVWEGAKVKGDNTRYLFSFLLPLWFKLPFIFVLSIHILFLFIPSSSHSVFLFAFPELNFYGVPNASIINAISSWPLILGSSTSKLQLMVDRFDGLGVRSKKLGQVIATSPQILLLEPQEFLQVVSFLEEVGFDKESVGRIIARCPEISATSIEKTLKRKLEFLISIGVSKTHLPRAIKKYPELLVSDPHKTLLPRIRYLRQRGLSERDIASMVGRFSPLLGYSIEEVLRPKLDFLVNIMEKPIKEVVDYPSLKDMLGKNDEEFSVAFLNYKRTAEHLRPPT</sequence>
<feature type="transmembrane region" description="Helical" evidence="4">
    <location>
        <begin position="382"/>
        <end position="409"/>
    </location>
</feature>
<feature type="signal peptide" evidence="5">
    <location>
        <begin position="1"/>
        <end position="18"/>
    </location>
</feature>
<organism evidence="6 7">
    <name type="scientific">Cucumis melo var. makuwa</name>
    <name type="common">Oriental melon</name>
    <dbReference type="NCBI Taxonomy" id="1194695"/>
    <lineage>
        <taxon>Eukaryota</taxon>
        <taxon>Viridiplantae</taxon>
        <taxon>Streptophyta</taxon>
        <taxon>Embryophyta</taxon>
        <taxon>Tracheophyta</taxon>
        <taxon>Spermatophyta</taxon>
        <taxon>Magnoliopsida</taxon>
        <taxon>eudicotyledons</taxon>
        <taxon>Gunneridae</taxon>
        <taxon>Pentapetalae</taxon>
        <taxon>rosids</taxon>
        <taxon>fabids</taxon>
        <taxon>Cucurbitales</taxon>
        <taxon>Cucurbitaceae</taxon>
        <taxon>Benincaseae</taxon>
        <taxon>Cucumis</taxon>
    </lineage>
</organism>
<name>A0A5D3BE49_CUCMM</name>
<evidence type="ECO:0000256" key="3">
    <source>
        <dbReference type="ARBA" id="ARBA00022946"/>
    </source>
</evidence>
<dbReference type="Gene3D" id="1.25.70.10">
    <property type="entry name" value="Transcription termination factor 3, mitochondrial"/>
    <property type="match status" value="2"/>
</dbReference>
<dbReference type="EMBL" id="SSTD01018933">
    <property type="protein sequence ID" value="TYJ97284.1"/>
    <property type="molecule type" value="Genomic_DNA"/>
</dbReference>
<dbReference type="InterPro" id="IPR038538">
    <property type="entry name" value="MTERF_sf"/>
</dbReference>
<keyword evidence="4" id="KW-0472">Membrane</keyword>
<evidence type="ECO:0000256" key="4">
    <source>
        <dbReference type="SAM" id="Phobius"/>
    </source>
</evidence>
<gene>
    <name evidence="6" type="ORF">E5676_scaffold194G00780</name>
</gene>
<dbReference type="GO" id="GO:0006353">
    <property type="term" value="P:DNA-templated transcription termination"/>
    <property type="evidence" value="ECO:0007669"/>
    <property type="project" value="UniProtKB-KW"/>
</dbReference>
<accession>A0A5D3BE49</accession>
<dbReference type="PANTHER" id="PTHR13068:SF151">
    <property type="entry name" value="TRANSCRIPTION TERMINATION FACTOR MTERF9, CHLOROPLASTIC"/>
    <property type="match status" value="1"/>
</dbReference>